<dbReference type="AlphaFoldDB" id="A0A0E9TC81"/>
<evidence type="ECO:0000313" key="1">
    <source>
        <dbReference type="EMBL" id="JAH50505.1"/>
    </source>
</evidence>
<reference evidence="1" key="1">
    <citation type="submission" date="2014-11" db="EMBL/GenBank/DDBJ databases">
        <authorList>
            <person name="Amaro Gonzalez C."/>
        </authorList>
    </citation>
    <scope>NUCLEOTIDE SEQUENCE</scope>
</reference>
<reference evidence="1" key="2">
    <citation type="journal article" date="2015" name="Fish Shellfish Immunol.">
        <title>Early steps in the European eel (Anguilla anguilla)-Vibrio vulnificus interaction in the gills: Role of the RtxA13 toxin.</title>
        <authorList>
            <person name="Callol A."/>
            <person name="Pajuelo D."/>
            <person name="Ebbesson L."/>
            <person name="Teles M."/>
            <person name="MacKenzie S."/>
            <person name="Amaro C."/>
        </authorList>
    </citation>
    <scope>NUCLEOTIDE SEQUENCE</scope>
</reference>
<dbReference type="EMBL" id="GBXM01058072">
    <property type="protein sequence ID" value="JAH50505.1"/>
    <property type="molecule type" value="Transcribed_RNA"/>
</dbReference>
<organism evidence="1">
    <name type="scientific">Anguilla anguilla</name>
    <name type="common">European freshwater eel</name>
    <name type="synonym">Muraena anguilla</name>
    <dbReference type="NCBI Taxonomy" id="7936"/>
    <lineage>
        <taxon>Eukaryota</taxon>
        <taxon>Metazoa</taxon>
        <taxon>Chordata</taxon>
        <taxon>Craniata</taxon>
        <taxon>Vertebrata</taxon>
        <taxon>Euteleostomi</taxon>
        <taxon>Actinopterygii</taxon>
        <taxon>Neopterygii</taxon>
        <taxon>Teleostei</taxon>
        <taxon>Anguilliformes</taxon>
        <taxon>Anguillidae</taxon>
        <taxon>Anguilla</taxon>
    </lineage>
</organism>
<name>A0A0E9TC81_ANGAN</name>
<accession>A0A0E9TC81</accession>
<protein>
    <submittedName>
        <fullName evidence="1">Uncharacterized protein</fullName>
    </submittedName>
</protein>
<proteinExistence type="predicted"/>
<sequence>MRVNCYFMKNTTPWTDEENG</sequence>